<dbReference type="PANTHER" id="PTHR43384:SF14">
    <property type="entry name" value="ESX-1 SECRETION-ASSOCIATED PROTEIN ESPI"/>
    <property type="match status" value="1"/>
</dbReference>
<dbReference type="AlphaFoldDB" id="A0A1H4VTB4"/>
<feature type="region of interest" description="Disordered" evidence="1">
    <location>
        <begin position="23"/>
        <end position="92"/>
    </location>
</feature>
<keyword evidence="3" id="KW-0966">Cell projection</keyword>
<dbReference type="PANTHER" id="PTHR43384">
    <property type="entry name" value="SEPTUM SITE-DETERMINING PROTEIN MIND HOMOLOG, CHLOROPLASTIC-RELATED"/>
    <property type="match status" value="1"/>
</dbReference>
<dbReference type="Proteomes" id="UP000182241">
    <property type="component" value="Unassembled WGS sequence"/>
</dbReference>
<name>A0A1H4VTB4_TSUTY</name>
<reference evidence="4" key="1">
    <citation type="submission" date="2016-10" db="EMBL/GenBank/DDBJ databases">
        <authorList>
            <person name="Varghese N."/>
            <person name="Submissions S."/>
        </authorList>
    </citation>
    <scope>NUCLEOTIDE SEQUENCE [LARGE SCALE GENOMIC DNA]</scope>
    <source>
        <strain evidence="4">DSM 44234</strain>
    </source>
</reference>
<dbReference type="SUPFAM" id="SSF52540">
    <property type="entry name" value="P-loop containing nucleoside triphosphate hydrolases"/>
    <property type="match status" value="1"/>
</dbReference>
<dbReference type="Gene3D" id="3.40.50.300">
    <property type="entry name" value="P-loop containing nucleotide triphosphate hydrolases"/>
    <property type="match status" value="1"/>
</dbReference>
<dbReference type="GO" id="GO:0016887">
    <property type="term" value="F:ATP hydrolysis activity"/>
    <property type="evidence" value="ECO:0007669"/>
    <property type="project" value="TreeGrafter"/>
</dbReference>
<dbReference type="STRING" id="57704.SAMN04489793_3332"/>
<evidence type="ECO:0000313" key="4">
    <source>
        <dbReference type="Proteomes" id="UP000182241"/>
    </source>
</evidence>
<sequence>MDPSNGIDPEALQRVAAKYGAPAEAFAAAPQAPHRPPNAPPEHGFAAPPPMPSNQPPAQHQQQFVPTDNGAQNTAPERNSAPAPRVGRVGVSAERPKMGWQAKLNRYGFSFSKGDDELDYDRRVSQVQRNLRSTKTIMIISGKGSATKTATTVGLGDTLVTHRRGSKVVAMSIDPTGDLTSRIVPANDAAPRSVFSLAADKEITTPEDVGSYLMTSQSGLFVLGSSPDDHSPFLDVPSLRRSHHLLRYKYGANIILIDAGGNHDSATFYAGLELADQLVFVAEMTPRSIAQLDEAADIIRRAPGKYPDLVRKSAVVLTTARLGKSFVDGTAERDRIKTEHGDAPVIHVPYDRHIAEDGPIYRDMLQEATRRRYLTAAAEVLSRMSID</sequence>
<dbReference type="InterPro" id="IPR027417">
    <property type="entry name" value="P-loop_NTPase"/>
</dbReference>
<keyword evidence="3" id="KW-0969">Cilium</keyword>
<dbReference type="EMBL" id="FNSA01000003">
    <property type="protein sequence ID" value="SEC84306.1"/>
    <property type="molecule type" value="Genomic_DNA"/>
</dbReference>
<proteinExistence type="predicted"/>
<evidence type="ECO:0000259" key="2">
    <source>
        <dbReference type="Pfam" id="PF01656"/>
    </source>
</evidence>
<dbReference type="OrthoDB" id="4640801at2"/>
<dbReference type="RefSeq" id="WP_068743004.1">
    <property type="nucleotide sequence ID" value="NZ_FNSA01000003.1"/>
</dbReference>
<accession>A0A1H4VTB4</accession>
<evidence type="ECO:0000256" key="1">
    <source>
        <dbReference type="SAM" id="MobiDB-lite"/>
    </source>
</evidence>
<dbReference type="Pfam" id="PF01656">
    <property type="entry name" value="CbiA"/>
    <property type="match status" value="1"/>
</dbReference>
<feature type="compositionally biased region" description="Low complexity" evidence="1">
    <location>
        <begin position="23"/>
        <end position="32"/>
    </location>
</feature>
<keyword evidence="4" id="KW-1185">Reference proteome</keyword>
<dbReference type="GO" id="GO:0005524">
    <property type="term" value="F:ATP binding"/>
    <property type="evidence" value="ECO:0007669"/>
    <property type="project" value="TreeGrafter"/>
</dbReference>
<dbReference type="GO" id="GO:0009898">
    <property type="term" value="C:cytoplasmic side of plasma membrane"/>
    <property type="evidence" value="ECO:0007669"/>
    <property type="project" value="TreeGrafter"/>
</dbReference>
<dbReference type="GO" id="GO:0051782">
    <property type="term" value="P:negative regulation of cell division"/>
    <property type="evidence" value="ECO:0007669"/>
    <property type="project" value="TreeGrafter"/>
</dbReference>
<dbReference type="InterPro" id="IPR050625">
    <property type="entry name" value="ParA/MinD_ATPase"/>
</dbReference>
<protein>
    <submittedName>
        <fullName evidence="3">MinD-like ATPase involved in chromosome partitioning or flagellar assembly</fullName>
    </submittedName>
</protein>
<keyword evidence="3" id="KW-0282">Flagellum</keyword>
<evidence type="ECO:0000313" key="3">
    <source>
        <dbReference type="EMBL" id="SEC84306.1"/>
    </source>
</evidence>
<gene>
    <name evidence="3" type="ORF">SAMN04489793_3332</name>
</gene>
<dbReference type="GO" id="GO:0005829">
    <property type="term" value="C:cytosol"/>
    <property type="evidence" value="ECO:0007669"/>
    <property type="project" value="TreeGrafter"/>
</dbReference>
<feature type="domain" description="CobQ/CobB/MinD/ParA nucleotide binding" evidence="2">
    <location>
        <begin position="137"/>
        <end position="356"/>
    </location>
</feature>
<organism evidence="3 4">
    <name type="scientific">Tsukamurella tyrosinosolvens</name>
    <dbReference type="NCBI Taxonomy" id="57704"/>
    <lineage>
        <taxon>Bacteria</taxon>
        <taxon>Bacillati</taxon>
        <taxon>Actinomycetota</taxon>
        <taxon>Actinomycetes</taxon>
        <taxon>Mycobacteriales</taxon>
        <taxon>Tsukamurellaceae</taxon>
        <taxon>Tsukamurella</taxon>
    </lineage>
</organism>
<feature type="compositionally biased region" description="Polar residues" evidence="1">
    <location>
        <begin position="59"/>
        <end position="77"/>
    </location>
</feature>
<dbReference type="InterPro" id="IPR002586">
    <property type="entry name" value="CobQ/CobB/MinD/ParA_Nub-bd_dom"/>
</dbReference>